<dbReference type="GO" id="GO:0006310">
    <property type="term" value="P:DNA recombination"/>
    <property type="evidence" value="ECO:0007669"/>
    <property type="project" value="UniProtKB-KW"/>
</dbReference>
<dbReference type="EMBL" id="JAVHJO010000006">
    <property type="protein sequence ID" value="KAK6539723.1"/>
    <property type="molecule type" value="Genomic_DNA"/>
</dbReference>
<proteinExistence type="predicted"/>
<name>A0AAV9XCA8_9PEZI</name>
<evidence type="ECO:0000256" key="1">
    <source>
        <dbReference type="ARBA" id="ARBA00023172"/>
    </source>
</evidence>
<dbReference type="Proteomes" id="UP001365542">
    <property type="component" value="Unassembled WGS sequence"/>
</dbReference>
<evidence type="ECO:0000313" key="2">
    <source>
        <dbReference type="EMBL" id="KAK6539723.1"/>
    </source>
</evidence>
<dbReference type="GO" id="GO:0015074">
    <property type="term" value="P:DNA integration"/>
    <property type="evidence" value="ECO:0007669"/>
    <property type="project" value="InterPro"/>
</dbReference>
<protein>
    <submittedName>
        <fullName evidence="2">Uncharacterized protein</fullName>
    </submittedName>
</protein>
<organism evidence="2 3">
    <name type="scientific">Orbilia ellipsospora</name>
    <dbReference type="NCBI Taxonomy" id="2528407"/>
    <lineage>
        <taxon>Eukaryota</taxon>
        <taxon>Fungi</taxon>
        <taxon>Dikarya</taxon>
        <taxon>Ascomycota</taxon>
        <taxon>Pezizomycotina</taxon>
        <taxon>Orbiliomycetes</taxon>
        <taxon>Orbiliales</taxon>
        <taxon>Orbiliaceae</taxon>
        <taxon>Orbilia</taxon>
    </lineage>
</organism>
<evidence type="ECO:0000313" key="3">
    <source>
        <dbReference type="Proteomes" id="UP001365542"/>
    </source>
</evidence>
<dbReference type="PANTHER" id="PTHR37535:SF3">
    <property type="entry name" value="FLUG DOMAIN-CONTAINING PROTEIN"/>
    <property type="match status" value="1"/>
</dbReference>
<dbReference type="Gene3D" id="1.10.443.10">
    <property type="entry name" value="Intergrase catalytic core"/>
    <property type="match status" value="1"/>
</dbReference>
<keyword evidence="1" id="KW-0233">DNA recombination</keyword>
<dbReference type="InterPro" id="IPR011010">
    <property type="entry name" value="DNA_brk_join_enz"/>
</dbReference>
<dbReference type="AlphaFoldDB" id="A0AAV9XCA8"/>
<comment type="caution">
    <text evidence="2">The sequence shown here is derived from an EMBL/GenBank/DDBJ whole genome shotgun (WGS) entry which is preliminary data.</text>
</comment>
<dbReference type="GO" id="GO:0003677">
    <property type="term" value="F:DNA binding"/>
    <property type="evidence" value="ECO:0007669"/>
    <property type="project" value="InterPro"/>
</dbReference>
<keyword evidence="3" id="KW-1185">Reference proteome</keyword>
<reference evidence="2 3" key="1">
    <citation type="submission" date="2019-10" db="EMBL/GenBank/DDBJ databases">
        <authorList>
            <person name="Palmer J.M."/>
        </authorList>
    </citation>
    <scope>NUCLEOTIDE SEQUENCE [LARGE SCALE GENOMIC DNA]</scope>
    <source>
        <strain evidence="2 3">TWF694</strain>
    </source>
</reference>
<dbReference type="PANTHER" id="PTHR37535">
    <property type="entry name" value="FLUG DOMAIN PROTEIN"/>
    <property type="match status" value="1"/>
</dbReference>
<dbReference type="InterPro" id="IPR013762">
    <property type="entry name" value="Integrase-like_cat_sf"/>
</dbReference>
<sequence>MDAKSAASINNFFAGIRRTKEAVKRLEDIQRIREQIDLAQKINDDIEQARFHLPVAKITSKRYQRHIVEYVDIVTAQYEISAAECFYKDKVIEYTQAYFTLLVYQGAKGKIDEKFKAMSLYERQTSLTHWFVLNTPGFASIYMEWHHTLKTHIHYLAVKYTLGTGKREKNYYGLEELTILIETAMSDIDSVKMMKQSIVLWQMALLTGVRPGSIGPADSEDDYCLRWKDIRMMIGNDGELEVIVLFGRLKGHDDPYQRKKSRTALLYTDGLPVRFTKRKKGVHIIADVTITIPLLAIERGYLKFKNYQEILDYLKNPKSPIELPVNSDLKDHPVFLGGKANNVSDLSDKPMLAKQLHVSMQRVALIAGLGGRPPTLYSFRRETLTHLIREYGEDAAREMAAHKRGGDAIEAYNQGISGLDVSEARLAFGKDQKEDRNLNRRLLTAPYINSYEPGTRNSVEAAAREFVWKDSEYRILEDKLQDYVGVLRNKYDMVISAKTVLDAFTELTVNEKEKLAGLLRERKNLRRRLLKRGRLRYMAEAQDRIKATLTAEERSKRIEKFGRIATVISEVPAIRIEESEIQESSEMRDLRETMEEIDLEERENESNTENDADDILGDEVEGLLEDVYELRTAKNILISLFRPKINSLLKK</sequence>
<dbReference type="SUPFAM" id="SSF56349">
    <property type="entry name" value="DNA breaking-rejoining enzymes"/>
    <property type="match status" value="1"/>
</dbReference>
<accession>A0AAV9XCA8</accession>
<gene>
    <name evidence="2" type="ORF">TWF694_009924</name>
</gene>